<dbReference type="Gene3D" id="1.10.3720.10">
    <property type="entry name" value="MetI-like"/>
    <property type="match status" value="1"/>
</dbReference>
<evidence type="ECO:0000313" key="9">
    <source>
        <dbReference type="EMBL" id="MDW5598680.1"/>
    </source>
</evidence>
<dbReference type="PANTHER" id="PTHR30193:SF41">
    <property type="entry name" value="DIACETYLCHITOBIOSE UPTAKE SYSTEM PERMEASE PROTEIN NGCF"/>
    <property type="match status" value="1"/>
</dbReference>
<dbReference type="CDD" id="cd06261">
    <property type="entry name" value="TM_PBP2"/>
    <property type="match status" value="1"/>
</dbReference>
<dbReference type="SUPFAM" id="SSF161098">
    <property type="entry name" value="MetI-like"/>
    <property type="match status" value="1"/>
</dbReference>
<dbReference type="InterPro" id="IPR000515">
    <property type="entry name" value="MetI-like"/>
</dbReference>
<sequence length="297" mass="32332">MRIARQNWWTAGFLAPSVGLIGIFVLIPIALTVWLSLHRWSTATPFGDAEWVGLDNFDALFGSDLVGRDFRQALRNTFVYAGVSIALLIPLSILFGTIVHRAAVRGTTLLRTVLFATYTVPMIAVAIVWSKLYSPTEGPINQALGWFGISPQPWLSDTSSALISLVFLNVWQQLGYFTVLVVAGLTQIPPSVYEAAALDGARNVKLLFRITLPLLRRTLLFCVVIALINAIQVFEPVATITQGGPVGATNVLTYHIREVGIERSQGGLASAMAVTLLLALVVVVTLVFALMRKGDDR</sequence>
<dbReference type="InterPro" id="IPR051393">
    <property type="entry name" value="ABC_transporter_permease"/>
</dbReference>
<evidence type="ECO:0000256" key="4">
    <source>
        <dbReference type="ARBA" id="ARBA00022692"/>
    </source>
</evidence>
<comment type="similarity">
    <text evidence="7">Belongs to the binding-protein-dependent transport system permease family.</text>
</comment>
<keyword evidence="6 7" id="KW-0472">Membrane</keyword>
<evidence type="ECO:0000256" key="7">
    <source>
        <dbReference type="RuleBase" id="RU363032"/>
    </source>
</evidence>
<evidence type="ECO:0000259" key="8">
    <source>
        <dbReference type="PROSITE" id="PS50928"/>
    </source>
</evidence>
<reference evidence="10" key="1">
    <citation type="submission" date="2023-07" db="EMBL/GenBank/DDBJ databases">
        <title>Conexibacter stalactiti sp. nov., isolated from stalactites in a lava cave and emended description of the genus Conexibacter.</title>
        <authorList>
            <person name="Lee S.D."/>
        </authorList>
    </citation>
    <scope>NUCLEOTIDE SEQUENCE [LARGE SCALE GENOMIC DNA]</scope>
    <source>
        <strain evidence="10">KCTC 39840</strain>
    </source>
</reference>
<dbReference type="PANTHER" id="PTHR30193">
    <property type="entry name" value="ABC TRANSPORTER PERMEASE PROTEIN"/>
    <property type="match status" value="1"/>
</dbReference>
<dbReference type="EMBL" id="JAWSTH010000165">
    <property type="protein sequence ID" value="MDW5598680.1"/>
    <property type="molecule type" value="Genomic_DNA"/>
</dbReference>
<keyword evidence="10" id="KW-1185">Reference proteome</keyword>
<evidence type="ECO:0000256" key="2">
    <source>
        <dbReference type="ARBA" id="ARBA00022448"/>
    </source>
</evidence>
<gene>
    <name evidence="9" type="ORF">R7226_30240</name>
</gene>
<comment type="subcellular location">
    <subcellularLocation>
        <location evidence="1 7">Cell membrane</location>
        <topology evidence="1 7">Multi-pass membrane protein</topology>
    </subcellularLocation>
</comment>
<reference evidence="9 10" key="2">
    <citation type="submission" date="2023-10" db="EMBL/GenBank/DDBJ databases">
        <authorList>
            <person name="Han X.F."/>
        </authorList>
    </citation>
    <scope>NUCLEOTIDE SEQUENCE [LARGE SCALE GENOMIC DNA]</scope>
    <source>
        <strain evidence="9 10">KCTC 39840</strain>
    </source>
</reference>
<evidence type="ECO:0000256" key="6">
    <source>
        <dbReference type="ARBA" id="ARBA00023136"/>
    </source>
</evidence>
<keyword evidence="3" id="KW-1003">Cell membrane</keyword>
<keyword evidence="4 7" id="KW-0812">Transmembrane</keyword>
<feature type="domain" description="ABC transmembrane type-1" evidence="8">
    <location>
        <begin position="74"/>
        <end position="289"/>
    </location>
</feature>
<evidence type="ECO:0000313" key="10">
    <source>
        <dbReference type="Proteomes" id="UP001284601"/>
    </source>
</evidence>
<keyword evidence="2 7" id="KW-0813">Transport</keyword>
<proteinExistence type="inferred from homology"/>
<keyword evidence="5 7" id="KW-1133">Transmembrane helix</keyword>
<accession>A0ABU4HZP5</accession>
<dbReference type="Proteomes" id="UP001284601">
    <property type="component" value="Unassembled WGS sequence"/>
</dbReference>
<feature type="transmembrane region" description="Helical" evidence="7">
    <location>
        <begin position="109"/>
        <end position="129"/>
    </location>
</feature>
<feature type="transmembrane region" description="Helical" evidence="7">
    <location>
        <begin position="174"/>
        <end position="193"/>
    </location>
</feature>
<name>A0ABU4HZP5_9ACTN</name>
<feature type="transmembrane region" description="Helical" evidence="7">
    <location>
        <begin position="268"/>
        <end position="291"/>
    </location>
</feature>
<dbReference type="PROSITE" id="PS50928">
    <property type="entry name" value="ABC_TM1"/>
    <property type="match status" value="1"/>
</dbReference>
<feature type="transmembrane region" description="Helical" evidence="7">
    <location>
        <begin position="12"/>
        <end position="37"/>
    </location>
</feature>
<evidence type="ECO:0000256" key="3">
    <source>
        <dbReference type="ARBA" id="ARBA00022475"/>
    </source>
</evidence>
<evidence type="ECO:0000256" key="5">
    <source>
        <dbReference type="ARBA" id="ARBA00022989"/>
    </source>
</evidence>
<feature type="transmembrane region" description="Helical" evidence="7">
    <location>
        <begin position="214"/>
        <end position="234"/>
    </location>
</feature>
<feature type="transmembrane region" description="Helical" evidence="7">
    <location>
        <begin position="78"/>
        <end position="97"/>
    </location>
</feature>
<dbReference type="InterPro" id="IPR035906">
    <property type="entry name" value="MetI-like_sf"/>
</dbReference>
<protein>
    <submittedName>
        <fullName evidence="9">Sugar ABC transporter permease</fullName>
    </submittedName>
</protein>
<comment type="caution">
    <text evidence="9">The sequence shown here is derived from an EMBL/GenBank/DDBJ whole genome shotgun (WGS) entry which is preliminary data.</text>
</comment>
<dbReference type="RefSeq" id="WP_318601232.1">
    <property type="nucleotide sequence ID" value="NZ_JAWSTH010000165.1"/>
</dbReference>
<evidence type="ECO:0000256" key="1">
    <source>
        <dbReference type="ARBA" id="ARBA00004651"/>
    </source>
</evidence>
<organism evidence="9 10">
    <name type="scientific">Conexibacter stalactiti</name>
    <dbReference type="NCBI Taxonomy" id="1940611"/>
    <lineage>
        <taxon>Bacteria</taxon>
        <taxon>Bacillati</taxon>
        <taxon>Actinomycetota</taxon>
        <taxon>Thermoleophilia</taxon>
        <taxon>Solirubrobacterales</taxon>
        <taxon>Conexibacteraceae</taxon>
        <taxon>Conexibacter</taxon>
    </lineage>
</organism>
<dbReference type="Pfam" id="PF00528">
    <property type="entry name" value="BPD_transp_1"/>
    <property type="match status" value="1"/>
</dbReference>